<dbReference type="Proteomes" id="UP001404845">
    <property type="component" value="Unassembled WGS sequence"/>
</dbReference>
<evidence type="ECO:0000256" key="1">
    <source>
        <dbReference type="SAM" id="Phobius"/>
    </source>
</evidence>
<name>A0ABU9ZHE7_9HYPH</name>
<gene>
    <name evidence="2" type="ORF">PUR21_23625</name>
</gene>
<reference evidence="2 3" key="1">
    <citation type="journal article" date="2023" name="PLoS ONE">
        <title>Complete genome assembly of Hawai'i environmental nontuberculous mycobacteria reveals unexpected co-isolation with methylobacteria.</title>
        <authorList>
            <person name="Hendrix J."/>
            <person name="Epperson L.E."/>
            <person name="Tong E.I."/>
            <person name="Chan Y.L."/>
            <person name="Hasan N.A."/>
            <person name="Dawrs S.N."/>
            <person name="Norton G.J."/>
            <person name="Virdi R."/>
            <person name="Crooks J.L."/>
            <person name="Chan E.D."/>
            <person name="Honda J.R."/>
            <person name="Strong M."/>
        </authorList>
    </citation>
    <scope>NUCLEOTIDE SEQUENCE [LARGE SCALE GENOMIC DNA]</scope>
    <source>
        <strain evidence="2 3">NJH_HI01</strain>
    </source>
</reference>
<sequence>MAPRDRHQDSHRRPDRTRRRLGLEGANTLVQTLAILGAGAWGVYTFVYEARIKPGLAPPSVSVKTDLARVGERGDRVAIRSTVTRTNVGQAGVRVLGLTYTVVGLRTRFSEPGAQGEAERAERAAAFRASLSGTASVDSARDYLRENGAPILRQGLLFSGATALPSEPSELNPGESVSRDVIVYADRKAFDAVRFEVRLAYAREDDPPVRLRFEEGADGGLATVPADPCPAPKCPLRTTDFATEFSLW</sequence>
<dbReference type="RefSeq" id="WP_153874899.1">
    <property type="nucleotide sequence ID" value="NZ_JACWCW010000112.1"/>
</dbReference>
<feature type="transmembrane region" description="Helical" evidence="1">
    <location>
        <begin position="21"/>
        <end position="44"/>
    </location>
</feature>
<evidence type="ECO:0000313" key="3">
    <source>
        <dbReference type="Proteomes" id="UP001404845"/>
    </source>
</evidence>
<proteinExistence type="predicted"/>
<evidence type="ECO:0000313" key="2">
    <source>
        <dbReference type="EMBL" id="MEN3230576.1"/>
    </source>
</evidence>
<comment type="caution">
    <text evidence="2">The sequence shown here is derived from an EMBL/GenBank/DDBJ whole genome shotgun (WGS) entry which is preliminary data.</text>
</comment>
<accession>A0ABU9ZHE7</accession>
<keyword evidence="1" id="KW-0812">Transmembrane</keyword>
<protein>
    <submittedName>
        <fullName evidence="2">Uncharacterized protein</fullName>
    </submittedName>
</protein>
<keyword evidence="3" id="KW-1185">Reference proteome</keyword>
<organism evidence="2 3">
    <name type="scientific">Methylorubrum rhodesianum</name>
    <dbReference type="NCBI Taxonomy" id="29427"/>
    <lineage>
        <taxon>Bacteria</taxon>
        <taxon>Pseudomonadati</taxon>
        <taxon>Pseudomonadota</taxon>
        <taxon>Alphaproteobacteria</taxon>
        <taxon>Hyphomicrobiales</taxon>
        <taxon>Methylobacteriaceae</taxon>
        <taxon>Methylorubrum</taxon>
    </lineage>
</organism>
<dbReference type="EMBL" id="JAQYXL010000001">
    <property type="protein sequence ID" value="MEN3230576.1"/>
    <property type="molecule type" value="Genomic_DNA"/>
</dbReference>
<keyword evidence="1" id="KW-0472">Membrane</keyword>
<keyword evidence="1" id="KW-1133">Transmembrane helix</keyword>